<dbReference type="KEGG" id="mhd:Marky_1800"/>
<evidence type="ECO:0000256" key="4">
    <source>
        <dbReference type="ARBA" id="ARBA00022825"/>
    </source>
</evidence>
<dbReference type="PROSITE" id="PS00137">
    <property type="entry name" value="SUBTILASE_HIS"/>
    <property type="match status" value="1"/>
</dbReference>
<evidence type="ECO:0000313" key="9">
    <source>
        <dbReference type="EMBL" id="AEB12533.1"/>
    </source>
</evidence>
<dbReference type="AlphaFoldDB" id="F2NPN2"/>
<keyword evidence="7" id="KW-0732">Signal</keyword>
<feature type="active site" description="Charge relay system" evidence="5">
    <location>
        <position position="245"/>
    </location>
</feature>
<dbReference type="InterPro" id="IPR023827">
    <property type="entry name" value="Peptidase_S8_Asp-AS"/>
</dbReference>
<dbReference type="InterPro" id="IPR036852">
    <property type="entry name" value="Peptidase_S8/S53_dom_sf"/>
</dbReference>
<protein>
    <submittedName>
        <fullName evidence="9">Peptidase S8 and S53 subtilisin kexin sedolisin</fullName>
    </submittedName>
</protein>
<keyword evidence="2 5" id="KW-0645">Protease</keyword>
<dbReference type="Pfam" id="PF00082">
    <property type="entry name" value="Peptidase_S8"/>
    <property type="match status" value="1"/>
</dbReference>
<dbReference type="STRING" id="869210.Marky_1800"/>
<dbReference type="InterPro" id="IPR022398">
    <property type="entry name" value="Peptidase_S8_His-AS"/>
</dbReference>
<keyword evidence="3 5" id="KW-0378">Hydrolase</keyword>
<evidence type="ECO:0000256" key="2">
    <source>
        <dbReference type="ARBA" id="ARBA00022670"/>
    </source>
</evidence>
<feature type="chain" id="PRO_5003283993" evidence="7">
    <location>
        <begin position="20"/>
        <end position="628"/>
    </location>
</feature>
<dbReference type="Gene3D" id="3.40.50.200">
    <property type="entry name" value="Peptidase S8/S53 domain"/>
    <property type="match status" value="1"/>
</dbReference>
<keyword evidence="4 5" id="KW-0720">Serine protease</keyword>
<feature type="domain" description="Peptidase S8/S53" evidence="8">
    <location>
        <begin position="239"/>
        <end position="538"/>
    </location>
</feature>
<feature type="active site" description="Charge relay system" evidence="5">
    <location>
        <position position="490"/>
    </location>
</feature>
<reference evidence="9 10" key="1">
    <citation type="journal article" date="2012" name="Stand. Genomic Sci.">
        <title>Complete genome sequence of the aerobic, heterotroph Marinithermus hydrothermalis type strain (T1(T)) from a deep-sea hydrothermal vent chimney.</title>
        <authorList>
            <person name="Copeland A."/>
            <person name="Gu W."/>
            <person name="Yasawong M."/>
            <person name="Lapidus A."/>
            <person name="Lucas S."/>
            <person name="Deshpande S."/>
            <person name="Pagani I."/>
            <person name="Tapia R."/>
            <person name="Cheng J.F."/>
            <person name="Goodwin L.A."/>
            <person name="Pitluck S."/>
            <person name="Liolios K."/>
            <person name="Ivanova N."/>
            <person name="Mavromatis K."/>
            <person name="Mikhailova N."/>
            <person name="Pati A."/>
            <person name="Chen A."/>
            <person name="Palaniappan K."/>
            <person name="Land M."/>
            <person name="Pan C."/>
            <person name="Brambilla E.M."/>
            <person name="Rohde M."/>
            <person name="Tindall B.J."/>
            <person name="Sikorski J."/>
            <person name="Goker M."/>
            <person name="Detter J.C."/>
            <person name="Bristow J."/>
            <person name="Eisen J.A."/>
            <person name="Markowitz V."/>
            <person name="Hugenholtz P."/>
            <person name="Kyrpides N.C."/>
            <person name="Klenk H.P."/>
            <person name="Woyke T."/>
        </authorList>
    </citation>
    <scope>NUCLEOTIDE SEQUENCE [LARGE SCALE GENOMIC DNA]</scope>
    <source>
        <strain evidence="10">DSM 14884 / JCM 11576 / T1</strain>
    </source>
</reference>
<feature type="active site" description="Charge relay system" evidence="5">
    <location>
        <position position="290"/>
    </location>
</feature>
<dbReference type="PANTHER" id="PTHR43806:SF11">
    <property type="entry name" value="CEREVISIN-RELATED"/>
    <property type="match status" value="1"/>
</dbReference>
<dbReference type="InterPro" id="IPR023828">
    <property type="entry name" value="Peptidase_S8_Ser-AS"/>
</dbReference>
<accession>F2NPN2</accession>
<dbReference type="SUPFAM" id="SSF52743">
    <property type="entry name" value="Subtilisin-like"/>
    <property type="match status" value="1"/>
</dbReference>
<dbReference type="InterPro" id="IPR015500">
    <property type="entry name" value="Peptidase_S8_subtilisin-rel"/>
</dbReference>
<evidence type="ECO:0000259" key="8">
    <source>
        <dbReference type="Pfam" id="PF00082"/>
    </source>
</evidence>
<evidence type="ECO:0000313" key="10">
    <source>
        <dbReference type="Proteomes" id="UP000007030"/>
    </source>
</evidence>
<dbReference type="OrthoDB" id="9798386at2"/>
<dbReference type="PROSITE" id="PS00136">
    <property type="entry name" value="SUBTILASE_ASP"/>
    <property type="match status" value="1"/>
</dbReference>
<evidence type="ECO:0000256" key="3">
    <source>
        <dbReference type="ARBA" id="ARBA00022801"/>
    </source>
</evidence>
<organism evidence="9 10">
    <name type="scientific">Marinithermus hydrothermalis (strain DSM 14884 / JCM 11576 / T1)</name>
    <dbReference type="NCBI Taxonomy" id="869210"/>
    <lineage>
        <taxon>Bacteria</taxon>
        <taxon>Thermotogati</taxon>
        <taxon>Deinococcota</taxon>
        <taxon>Deinococci</taxon>
        <taxon>Thermales</taxon>
        <taxon>Thermaceae</taxon>
        <taxon>Marinithermus</taxon>
    </lineage>
</organism>
<sequence>MPRWVLVLLALALAACRNGTVPEGTTLSPEGTGRFGMTAPANAVWQLVPDPNAPAFLQLTPNRGIGPAVVQVTASPTPFLPDQAVVEARVAVSGDLNGVIRVRWPLVRVTGTLYPPPLEAARNASFPARGLFTPEAAAPVREVLVKYRSSPARPLALTASARVLAHDPQHRLLRLEAPDPQALLERLAADPAVEWAEPNARVYALSVAGEPMDAFYPLQWHLRRTGARWAHLATYPVPVTVAVIDTGVRFDHPDLSGRVWGPGEGALDLVEGDTDPTDPFDNLKPEAGSHGTHVTGLIAASAGPFPPACPTCTNSGTVGLAWPAPVKVLPIRVLDTRGSGTVAAVAAAIRYAAGLPITWDGVTYTNPHPAQVINLSLGTTAFSHAMCEAVREATARGVAVVAAAGNGAASNLVYPASCDGAISVAATDYNFGGAPRRAWYSEFNDAVDVSAPGGDVSVDSDRDGYPDGILSTTWNYVEGRPNYAFYMGTSQATPQVAGALALLIASGRAATGQAAWAALQPHLTDLGDPGPDPAFGYGFLNLPPALGVTPPPGPFRVTLTGPTTRHLVPDADGRFVTHLPPGRYALTACRDDSANGLCDPGEPALEQSLEVPGDALEQDLGALSLTPP</sequence>
<dbReference type="GO" id="GO:0004252">
    <property type="term" value="F:serine-type endopeptidase activity"/>
    <property type="evidence" value="ECO:0007669"/>
    <property type="project" value="UniProtKB-UniRule"/>
</dbReference>
<dbReference type="RefSeq" id="WP_013704579.1">
    <property type="nucleotide sequence ID" value="NC_015387.1"/>
</dbReference>
<proteinExistence type="inferred from homology"/>
<evidence type="ECO:0000256" key="1">
    <source>
        <dbReference type="ARBA" id="ARBA00011073"/>
    </source>
</evidence>
<keyword evidence="10" id="KW-1185">Reference proteome</keyword>
<dbReference type="PANTHER" id="PTHR43806">
    <property type="entry name" value="PEPTIDASE S8"/>
    <property type="match status" value="1"/>
</dbReference>
<dbReference type="GO" id="GO:0006508">
    <property type="term" value="P:proteolysis"/>
    <property type="evidence" value="ECO:0007669"/>
    <property type="project" value="UniProtKB-KW"/>
</dbReference>
<gene>
    <name evidence="9" type="ordered locus">Marky_1800</name>
</gene>
<dbReference type="PRINTS" id="PR00723">
    <property type="entry name" value="SUBTILISIN"/>
</dbReference>
<feature type="signal peptide" evidence="7">
    <location>
        <begin position="1"/>
        <end position="19"/>
    </location>
</feature>
<evidence type="ECO:0000256" key="7">
    <source>
        <dbReference type="SAM" id="SignalP"/>
    </source>
</evidence>
<dbReference type="PROSITE" id="PS00138">
    <property type="entry name" value="SUBTILASE_SER"/>
    <property type="match status" value="1"/>
</dbReference>
<dbReference type="PROSITE" id="PS51892">
    <property type="entry name" value="SUBTILASE"/>
    <property type="match status" value="1"/>
</dbReference>
<dbReference type="PROSITE" id="PS51257">
    <property type="entry name" value="PROKAR_LIPOPROTEIN"/>
    <property type="match status" value="1"/>
</dbReference>
<name>F2NPN2_MARHT</name>
<evidence type="ECO:0000256" key="6">
    <source>
        <dbReference type="RuleBase" id="RU003355"/>
    </source>
</evidence>
<dbReference type="eggNOG" id="COG1404">
    <property type="taxonomic scope" value="Bacteria"/>
</dbReference>
<dbReference type="HOGENOM" id="CLU_417860_0_0_0"/>
<evidence type="ECO:0000256" key="5">
    <source>
        <dbReference type="PROSITE-ProRule" id="PRU01240"/>
    </source>
</evidence>
<dbReference type="InterPro" id="IPR000209">
    <property type="entry name" value="Peptidase_S8/S53_dom"/>
</dbReference>
<dbReference type="InterPro" id="IPR050131">
    <property type="entry name" value="Peptidase_S8_subtilisin-like"/>
</dbReference>
<dbReference type="EMBL" id="CP002630">
    <property type="protein sequence ID" value="AEB12533.1"/>
    <property type="molecule type" value="Genomic_DNA"/>
</dbReference>
<comment type="similarity">
    <text evidence="1 5 6">Belongs to the peptidase S8 family.</text>
</comment>
<dbReference type="Proteomes" id="UP000007030">
    <property type="component" value="Chromosome"/>
</dbReference>